<accession>A0ABR1EZI0</accession>
<dbReference type="RefSeq" id="XP_064766050.1">
    <property type="nucleotide sequence ID" value="XM_064913621.1"/>
</dbReference>
<gene>
    <name evidence="1" type="ORF">BZA70DRAFT_284557</name>
</gene>
<dbReference type="EMBL" id="JBBJBU010000014">
    <property type="protein sequence ID" value="KAK7203017.1"/>
    <property type="molecule type" value="Genomic_DNA"/>
</dbReference>
<organism evidence="1 2">
    <name type="scientific">Myxozyma melibiosi</name>
    <dbReference type="NCBI Taxonomy" id="54550"/>
    <lineage>
        <taxon>Eukaryota</taxon>
        <taxon>Fungi</taxon>
        <taxon>Dikarya</taxon>
        <taxon>Ascomycota</taxon>
        <taxon>Saccharomycotina</taxon>
        <taxon>Lipomycetes</taxon>
        <taxon>Lipomycetales</taxon>
        <taxon>Lipomycetaceae</taxon>
        <taxon>Myxozyma</taxon>
    </lineage>
</organism>
<dbReference type="InterPro" id="IPR013893">
    <property type="entry name" value="RNase_P_Rpp40"/>
</dbReference>
<dbReference type="Pfam" id="PF08584">
    <property type="entry name" value="Ribonuc_P_40"/>
    <property type="match status" value="1"/>
</dbReference>
<dbReference type="PANTHER" id="PTHR15396:SF1">
    <property type="entry name" value="RIBONUCLEASE P PROTEIN SUBUNIT P40"/>
    <property type="match status" value="1"/>
</dbReference>
<keyword evidence="2" id="KW-1185">Reference proteome</keyword>
<comment type="caution">
    <text evidence="1">The sequence shown here is derived from an EMBL/GenBank/DDBJ whole genome shotgun (WGS) entry which is preliminary data.</text>
</comment>
<dbReference type="PANTHER" id="PTHR15396">
    <property type="entry name" value="RIBONUCLEASE P PROTEIN SUBUNIT P40"/>
    <property type="match status" value="1"/>
</dbReference>
<name>A0ABR1EZI0_9ASCO</name>
<proteinExistence type="predicted"/>
<dbReference type="Proteomes" id="UP001498771">
    <property type="component" value="Unassembled WGS sequence"/>
</dbReference>
<dbReference type="GeneID" id="90039133"/>
<protein>
    <submittedName>
        <fullName evidence="1">Ribonuclease P 40kDa subunit-domain-containing protein</fullName>
    </submittedName>
</protein>
<evidence type="ECO:0000313" key="2">
    <source>
        <dbReference type="Proteomes" id="UP001498771"/>
    </source>
</evidence>
<reference evidence="1 2" key="1">
    <citation type="submission" date="2024-03" db="EMBL/GenBank/DDBJ databases">
        <title>Genome-scale model development and genomic sequencing of the oleaginous clade Lipomyces.</title>
        <authorList>
            <consortium name="Lawrence Berkeley National Laboratory"/>
            <person name="Czajka J.J."/>
            <person name="Han Y."/>
            <person name="Kim J."/>
            <person name="Mondo S.J."/>
            <person name="Hofstad B.A."/>
            <person name="Robles A."/>
            <person name="Haridas S."/>
            <person name="Riley R."/>
            <person name="LaButti K."/>
            <person name="Pangilinan J."/>
            <person name="Andreopoulos W."/>
            <person name="Lipzen A."/>
            <person name="Yan J."/>
            <person name="Wang M."/>
            <person name="Ng V."/>
            <person name="Grigoriev I.V."/>
            <person name="Spatafora J.W."/>
            <person name="Magnuson J.K."/>
            <person name="Baker S.E."/>
            <person name="Pomraning K.R."/>
        </authorList>
    </citation>
    <scope>NUCLEOTIDE SEQUENCE [LARGE SCALE GENOMIC DNA]</scope>
    <source>
        <strain evidence="1 2">Phaff 52-87</strain>
    </source>
</reference>
<evidence type="ECO:0000313" key="1">
    <source>
        <dbReference type="EMBL" id="KAK7203017.1"/>
    </source>
</evidence>
<sequence>MSTSFALSKKRLLPKVYVSQSVVGGEEEKPSRPHSVILDHHFNRRLDITIPTQAYESKFAKSPLFNGEACAREWKYYHCTTSLASFIHPEFLNQFVKKNNCLVLSLTKIDTENVYCIYDGKLRLSLRKEAYESAGLQGKRSQFSKTRYNVELNLRSPLLLPGNKTFDRLVFSCNETLLKDPVQFLFCVFPTAATASSPLPPIPEHLHATPYPYSFDSLPLGTVCVPSLQPQQLAHSMTKFLTSSKKDELRQYQEETLNEGLAHIFEWTSLLSLQSPRVVLGDDINPLLSSYEVFTDDPEESPRADQASLVRIEGMITSGVVHKMFKNLIINLPEDKWAVLTVYGFDDSPVSWRSEEHSYLLSGENGYTIVIKPCERSAGVSERGVLVFEHVCSHDMHSQ</sequence>